<reference evidence="2 3" key="1">
    <citation type="submission" date="2016-12" db="EMBL/GenBank/DDBJ databases">
        <title>Diversity of luminous bacteria.</title>
        <authorList>
            <person name="Yoshizawa S."/>
            <person name="Kogure K."/>
        </authorList>
    </citation>
    <scope>NUCLEOTIDE SEQUENCE [LARGE SCALE GENOMIC DNA]</scope>
    <source>
        <strain evidence="2 3">LC1-200</strain>
    </source>
</reference>
<evidence type="ECO:0000313" key="3">
    <source>
        <dbReference type="Proteomes" id="UP000238730"/>
    </source>
</evidence>
<comment type="caution">
    <text evidence="2">The sequence shown here is derived from an EMBL/GenBank/DDBJ whole genome shotgun (WGS) entry which is preliminary data.</text>
</comment>
<dbReference type="EMBL" id="MSCJ01000001">
    <property type="protein sequence ID" value="PQJ67047.1"/>
    <property type="molecule type" value="Genomic_DNA"/>
</dbReference>
<dbReference type="AlphaFoldDB" id="A0A2S7VY60"/>
<evidence type="ECO:0000256" key="1">
    <source>
        <dbReference type="SAM" id="Phobius"/>
    </source>
</evidence>
<proteinExistence type="predicted"/>
<keyword evidence="1" id="KW-1133">Transmembrane helix</keyword>
<organism evidence="2 3">
    <name type="scientific">Photobacterium angustum</name>
    <dbReference type="NCBI Taxonomy" id="661"/>
    <lineage>
        <taxon>Bacteria</taxon>
        <taxon>Pseudomonadati</taxon>
        <taxon>Pseudomonadota</taxon>
        <taxon>Gammaproteobacteria</taxon>
        <taxon>Vibrionales</taxon>
        <taxon>Vibrionaceae</taxon>
        <taxon>Photobacterium</taxon>
    </lineage>
</organism>
<keyword evidence="1" id="KW-0812">Transmembrane</keyword>
<keyword evidence="1" id="KW-0472">Membrane</keyword>
<dbReference type="Proteomes" id="UP000238730">
    <property type="component" value="Unassembled WGS sequence"/>
</dbReference>
<protein>
    <submittedName>
        <fullName evidence="2">Uncharacterized protein</fullName>
    </submittedName>
</protein>
<accession>A0A2S7VY60</accession>
<feature type="transmembrane region" description="Helical" evidence="1">
    <location>
        <begin position="30"/>
        <end position="50"/>
    </location>
</feature>
<sequence>MVFHFAAKLLRSTRHSRTDKKQLAFVRSSLILANNFLPLSAALNGTGIRMGRRYRKRSSIVSDSVSIGAHLPWWGSLIFGCISFFLFYFIIPSWLETKLASESQNMFYPLLEAIFGRRIHWFEWVGITCGLIGLFFCIRNYFFGSRTGYSERTLVGYFARMFGRDLS</sequence>
<name>A0A2S7VY60_PHOAN</name>
<feature type="transmembrane region" description="Helical" evidence="1">
    <location>
        <begin position="121"/>
        <end position="142"/>
    </location>
</feature>
<feature type="transmembrane region" description="Helical" evidence="1">
    <location>
        <begin position="71"/>
        <end position="91"/>
    </location>
</feature>
<evidence type="ECO:0000313" key="2">
    <source>
        <dbReference type="EMBL" id="PQJ67047.1"/>
    </source>
</evidence>
<gene>
    <name evidence="2" type="ORF">BTO08_06340</name>
</gene>